<protein>
    <recommendedName>
        <fullName evidence="2">Ryanodine receptor Ryr domain-containing protein</fullName>
    </recommendedName>
</protein>
<dbReference type="Gene3D" id="6.20.350.10">
    <property type="match status" value="1"/>
</dbReference>
<organism evidence="1">
    <name type="scientific">marine sediment metagenome</name>
    <dbReference type="NCBI Taxonomy" id="412755"/>
    <lineage>
        <taxon>unclassified sequences</taxon>
        <taxon>metagenomes</taxon>
        <taxon>ecological metagenomes</taxon>
    </lineage>
</organism>
<reference evidence="1" key="1">
    <citation type="journal article" date="2015" name="Nature">
        <title>Complex archaea that bridge the gap between prokaryotes and eukaryotes.</title>
        <authorList>
            <person name="Spang A."/>
            <person name="Saw J.H."/>
            <person name="Jorgensen S.L."/>
            <person name="Zaremba-Niedzwiedzka K."/>
            <person name="Martijn J."/>
            <person name="Lind A.E."/>
            <person name="van Eijk R."/>
            <person name="Schleper C."/>
            <person name="Guy L."/>
            <person name="Ettema T.J."/>
        </authorList>
    </citation>
    <scope>NUCLEOTIDE SEQUENCE</scope>
</reference>
<dbReference type="AlphaFoldDB" id="A0A0F8X7M2"/>
<proteinExistence type="predicted"/>
<name>A0A0F8X7M2_9ZZZZ</name>
<evidence type="ECO:0000313" key="1">
    <source>
        <dbReference type="EMBL" id="KKK65127.1"/>
    </source>
</evidence>
<evidence type="ECO:0008006" key="2">
    <source>
        <dbReference type="Google" id="ProtNLM"/>
    </source>
</evidence>
<comment type="caution">
    <text evidence="1">The sequence shown here is derived from an EMBL/GenBank/DDBJ whole genome shotgun (WGS) entry which is preliminary data.</text>
</comment>
<gene>
    <name evidence="1" type="ORF">LCGC14_2977270</name>
</gene>
<sequence>MAALEHDQWVQWAKDIAETEDITPERVEKWKKLFVPYSKLSEEDKDKDREWAVKVLKIIAKNL</sequence>
<dbReference type="EMBL" id="LAZR01060705">
    <property type="protein sequence ID" value="KKK65127.1"/>
    <property type="molecule type" value="Genomic_DNA"/>
</dbReference>
<accession>A0A0F8X7M2</accession>